<evidence type="ECO:0000313" key="3">
    <source>
        <dbReference type="EMBL" id="SFL37595.1"/>
    </source>
</evidence>
<accession>A0A1I4H5Z7</accession>
<dbReference type="STRING" id="195913.SAMN04488004_11627"/>
<evidence type="ECO:0000259" key="2">
    <source>
        <dbReference type="Pfam" id="PF04187"/>
    </source>
</evidence>
<sequence>MILKYLIRAALLAVLVGQVAPVAADVGPLPRADIFVLGEVHDNAATHVVQAQIIEKVAPRALVFEMLTPAQAKAAMGVDRSDPDAVAQATDWANSGWPDFAIYAPIFAAAPKAAIIGAAVPRERLMTAMQDGTAAALGSAAAMWLSPIAPADQQAREAEQAEAHCGALPPEMLPGMVAAQQLRDVAFARAAAGAFDDMGGPVVLITGTGHARKDVGVPSYLAAARPDLAVFALGQFEGSAPGADVQDAFDRIILSDRANRPDPCAAFTN</sequence>
<dbReference type="CDD" id="cd14727">
    <property type="entry name" value="ChanN-like"/>
    <property type="match status" value="1"/>
</dbReference>
<feature type="signal peptide" evidence="1">
    <location>
        <begin position="1"/>
        <end position="24"/>
    </location>
</feature>
<gene>
    <name evidence="3" type="ORF">SAMN04488004_11627</name>
</gene>
<dbReference type="SUPFAM" id="SSF159501">
    <property type="entry name" value="EreA/ChaN-like"/>
    <property type="match status" value="1"/>
</dbReference>
<keyword evidence="4" id="KW-1185">Reference proteome</keyword>
<evidence type="ECO:0000313" key="4">
    <source>
        <dbReference type="Proteomes" id="UP000199550"/>
    </source>
</evidence>
<dbReference type="RefSeq" id="WP_090190475.1">
    <property type="nucleotide sequence ID" value="NZ_FOTF01000016.1"/>
</dbReference>
<name>A0A1I4H5Z7_9RHOB</name>
<dbReference type="Pfam" id="PF04187">
    <property type="entry name" value="Cofac_haem_bdg"/>
    <property type="match status" value="1"/>
</dbReference>
<dbReference type="Proteomes" id="UP000199550">
    <property type="component" value="Unassembled WGS sequence"/>
</dbReference>
<dbReference type="OrthoDB" id="9795827at2"/>
<organism evidence="3 4">
    <name type="scientific">Loktanella salsilacus</name>
    <dbReference type="NCBI Taxonomy" id="195913"/>
    <lineage>
        <taxon>Bacteria</taxon>
        <taxon>Pseudomonadati</taxon>
        <taxon>Pseudomonadota</taxon>
        <taxon>Alphaproteobacteria</taxon>
        <taxon>Rhodobacterales</taxon>
        <taxon>Roseobacteraceae</taxon>
        <taxon>Loktanella</taxon>
    </lineage>
</organism>
<protein>
    <submittedName>
        <fullName evidence="3">Haem-binding uptake, Tiki superfamily, ChaN</fullName>
    </submittedName>
</protein>
<dbReference type="Gene3D" id="3.40.50.11550">
    <property type="match status" value="2"/>
</dbReference>
<dbReference type="InterPro" id="IPR007314">
    <property type="entry name" value="Cofac_haem-bd_dom"/>
</dbReference>
<dbReference type="AlphaFoldDB" id="A0A1I4H5Z7"/>
<feature type="domain" description="Haem-binding uptake Tiki superfamily ChaN" evidence="2">
    <location>
        <begin position="29"/>
        <end position="221"/>
    </location>
</feature>
<evidence type="ECO:0000256" key="1">
    <source>
        <dbReference type="SAM" id="SignalP"/>
    </source>
</evidence>
<feature type="chain" id="PRO_5011521559" evidence="1">
    <location>
        <begin position="25"/>
        <end position="269"/>
    </location>
</feature>
<proteinExistence type="predicted"/>
<dbReference type="EMBL" id="FOTF01000016">
    <property type="protein sequence ID" value="SFL37595.1"/>
    <property type="molecule type" value="Genomic_DNA"/>
</dbReference>
<keyword evidence="1" id="KW-0732">Signal</keyword>
<reference evidence="3 4" key="1">
    <citation type="submission" date="2016-10" db="EMBL/GenBank/DDBJ databases">
        <authorList>
            <person name="de Groot N.N."/>
        </authorList>
    </citation>
    <scope>NUCLEOTIDE SEQUENCE [LARGE SCALE GENOMIC DNA]</scope>
    <source>
        <strain evidence="3 4">DSM 16199</strain>
    </source>
</reference>